<keyword evidence="8" id="KW-1185">Reference proteome</keyword>
<dbReference type="SUPFAM" id="SSF52833">
    <property type="entry name" value="Thioredoxin-like"/>
    <property type="match status" value="1"/>
</dbReference>
<comment type="subcellular location">
    <subcellularLocation>
        <location evidence="1">Cell envelope</location>
    </subcellularLocation>
</comment>
<protein>
    <submittedName>
        <fullName evidence="7">Thiol-disulfide oxidoreductase</fullName>
    </submittedName>
</protein>
<dbReference type="GO" id="GO:0030313">
    <property type="term" value="C:cell envelope"/>
    <property type="evidence" value="ECO:0007669"/>
    <property type="project" value="UniProtKB-SubCell"/>
</dbReference>
<evidence type="ECO:0000256" key="3">
    <source>
        <dbReference type="ARBA" id="ARBA00022968"/>
    </source>
</evidence>
<dbReference type="NCBIfam" id="NF002854">
    <property type="entry name" value="PRK03147.1"/>
    <property type="match status" value="1"/>
</dbReference>
<dbReference type="RefSeq" id="WP_110839971.1">
    <property type="nucleotide sequence ID" value="NZ_QJVJ01000004.1"/>
</dbReference>
<keyword evidence="3" id="KW-0735">Signal-anchor</keyword>
<organism evidence="7 8">
    <name type="scientific">Paenibacillus flagellatus</name>
    <dbReference type="NCBI Taxonomy" id="2211139"/>
    <lineage>
        <taxon>Bacteria</taxon>
        <taxon>Bacillati</taxon>
        <taxon>Bacillota</taxon>
        <taxon>Bacilli</taxon>
        <taxon>Bacillales</taxon>
        <taxon>Paenibacillaceae</taxon>
        <taxon>Paenibacillus</taxon>
    </lineage>
</organism>
<dbReference type="CDD" id="cd02966">
    <property type="entry name" value="TlpA_like_family"/>
    <property type="match status" value="1"/>
</dbReference>
<proteinExistence type="predicted"/>
<dbReference type="GO" id="GO:0017004">
    <property type="term" value="P:cytochrome complex assembly"/>
    <property type="evidence" value="ECO:0007669"/>
    <property type="project" value="UniProtKB-KW"/>
</dbReference>
<evidence type="ECO:0000256" key="1">
    <source>
        <dbReference type="ARBA" id="ARBA00004196"/>
    </source>
</evidence>
<dbReference type="OrthoDB" id="25753at2"/>
<dbReference type="InterPro" id="IPR013766">
    <property type="entry name" value="Thioredoxin_domain"/>
</dbReference>
<gene>
    <name evidence="7" type="ORF">DLM86_10545</name>
</gene>
<dbReference type="PROSITE" id="PS51352">
    <property type="entry name" value="THIOREDOXIN_2"/>
    <property type="match status" value="1"/>
</dbReference>
<sequence>MRNNRRWIQGVILAAVLLIGGYTIGSSLFAEENIPREGSTAPDFSLQGLDGKTYRLSDLRGKPVMVNFWGTWCEPCAREMPAIQRQYDKWKDQGLVVLGLNLDESAVTVQSFVRQNEVTFPVLFDKELRMRDRYAVRSYPTTFFVDPDGKIVKIAAIEMDEPFIDATVRSMLKP</sequence>
<dbReference type="PANTHER" id="PTHR42852">
    <property type="entry name" value="THIOL:DISULFIDE INTERCHANGE PROTEIN DSBE"/>
    <property type="match status" value="1"/>
</dbReference>
<accession>A0A2V5KTD6</accession>
<dbReference type="AlphaFoldDB" id="A0A2V5KTD6"/>
<reference evidence="7 8" key="1">
    <citation type="submission" date="2018-05" db="EMBL/GenBank/DDBJ databases">
        <title>Paenibacillus flagellatus sp. nov., isolated from selenium mineral soil.</title>
        <authorList>
            <person name="Dai X."/>
        </authorList>
    </citation>
    <scope>NUCLEOTIDE SEQUENCE [LARGE SCALE GENOMIC DNA]</scope>
    <source>
        <strain evidence="7 8">DXL2</strain>
    </source>
</reference>
<evidence type="ECO:0000256" key="4">
    <source>
        <dbReference type="ARBA" id="ARBA00023157"/>
    </source>
</evidence>
<keyword evidence="2" id="KW-0201">Cytochrome c-type biogenesis</keyword>
<dbReference type="PROSITE" id="PS00194">
    <property type="entry name" value="THIOREDOXIN_1"/>
    <property type="match status" value="1"/>
</dbReference>
<dbReference type="InterPro" id="IPR036249">
    <property type="entry name" value="Thioredoxin-like_sf"/>
</dbReference>
<keyword evidence="4" id="KW-1015">Disulfide bond</keyword>
<comment type="caution">
    <text evidence="7">The sequence shown here is derived from an EMBL/GenBank/DDBJ whole genome shotgun (WGS) entry which is preliminary data.</text>
</comment>
<evidence type="ECO:0000256" key="5">
    <source>
        <dbReference type="ARBA" id="ARBA00023284"/>
    </source>
</evidence>
<dbReference type="GO" id="GO:0016209">
    <property type="term" value="F:antioxidant activity"/>
    <property type="evidence" value="ECO:0007669"/>
    <property type="project" value="InterPro"/>
</dbReference>
<evidence type="ECO:0000313" key="7">
    <source>
        <dbReference type="EMBL" id="PYI54977.1"/>
    </source>
</evidence>
<feature type="domain" description="Thioredoxin" evidence="6">
    <location>
        <begin position="35"/>
        <end position="173"/>
    </location>
</feature>
<keyword evidence="5" id="KW-0676">Redox-active center</keyword>
<dbReference type="InterPro" id="IPR000866">
    <property type="entry name" value="AhpC/TSA"/>
</dbReference>
<dbReference type="Pfam" id="PF00578">
    <property type="entry name" value="AhpC-TSA"/>
    <property type="match status" value="1"/>
</dbReference>
<evidence type="ECO:0000259" key="6">
    <source>
        <dbReference type="PROSITE" id="PS51352"/>
    </source>
</evidence>
<dbReference type="Proteomes" id="UP000247476">
    <property type="component" value="Unassembled WGS sequence"/>
</dbReference>
<keyword evidence="3" id="KW-0812">Transmembrane</keyword>
<dbReference type="InterPro" id="IPR017937">
    <property type="entry name" value="Thioredoxin_CS"/>
</dbReference>
<dbReference type="EMBL" id="QJVJ01000004">
    <property type="protein sequence ID" value="PYI54977.1"/>
    <property type="molecule type" value="Genomic_DNA"/>
</dbReference>
<dbReference type="PANTHER" id="PTHR42852:SF6">
    <property type="entry name" value="THIOL:DISULFIDE INTERCHANGE PROTEIN DSBE"/>
    <property type="match status" value="1"/>
</dbReference>
<name>A0A2V5KTD6_9BACL</name>
<dbReference type="Gene3D" id="3.40.30.10">
    <property type="entry name" value="Glutaredoxin"/>
    <property type="match status" value="1"/>
</dbReference>
<dbReference type="GO" id="GO:0016491">
    <property type="term" value="F:oxidoreductase activity"/>
    <property type="evidence" value="ECO:0007669"/>
    <property type="project" value="InterPro"/>
</dbReference>
<dbReference type="InterPro" id="IPR050553">
    <property type="entry name" value="Thioredoxin_ResA/DsbE_sf"/>
</dbReference>
<evidence type="ECO:0000256" key="2">
    <source>
        <dbReference type="ARBA" id="ARBA00022748"/>
    </source>
</evidence>
<evidence type="ECO:0000313" key="8">
    <source>
        <dbReference type="Proteomes" id="UP000247476"/>
    </source>
</evidence>